<keyword evidence="6" id="KW-0378">Hydrolase</keyword>
<comment type="catalytic activity">
    <reaction evidence="3">
        <text>di-trans,octa-cis-undecaprenyl diphosphate + H2O = di-trans,octa-cis-undecaprenyl phosphate + phosphate + H(+)</text>
        <dbReference type="Rhea" id="RHEA:28094"/>
        <dbReference type="ChEBI" id="CHEBI:15377"/>
        <dbReference type="ChEBI" id="CHEBI:15378"/>
        <dbReference type="ChEBI" id="CHEBI:43474"/>
        <dbReference type="ChEBI" id="CHEBI:58405"/>
        <dbReference type="ChEBI" id="CHEBI:60392"/>
        <dbReference type="EC" id="3.6.1.27"/>
    </reaction>
</comment>
<dbReference type="RefSeq" id="WP_009636007.1">
    <property type="nucleotide sequence ID" value="NZ_CP165628.1"/>
</dbReference>
<feature type="domain" description="Phosphatidic acid phosphatase type 2/haloperoxidase" evidence="5">
    <location>
        <begin position="77"/>
        <end position="230"/>
    </location>
</feature>
<dbReference type="GO" id="GO:0050380">
    <property type="term" value="F:undecaprenyl-diphosphatase activity"/>
    <property type="evidence" value="ECO:0007669"/>
    <property type="project" value="UniProtKB-EC"/>
</dbReference>
<evidence type="ECO:0000256" key="3">
    <source>
        <dbReference type="ARBA" id="ARBA00047594"/>
    </source>
</evidence>
<feature type="transmembrane region" description="Helical" evidence="4">
    <location>
        <begin position="189"/>
        <end position="209"/>
    </location>
</feature>
<accession>A0AB39VNR0</accession>
<proteinExistence type="predicted"/>
<organism evidence="6">
    <name type="scientific">Rouxiella sp. WC2420</name>
    <dbReference type="NCBI Taxonomy" id="3234145"/>
    <lineage>
        <taxon>Bacteria</taxon>
        <taxon>Pseudomonadati</taxon>
        <taxon>Pseudomonadota</taxon>
        <taxon>Gammaproteobacteria</taxon>
        <taxon>Enterobacterales</taxon>
        <taxon>Yersiniaceae</taxon>
        <taxon>Rouxiella</taxon>
    </lineage>
</organism>
<gene>
    <name evidence="6" type="primary">pgpB</name>
    <name evidence="6" type="ORF">AB3G37_15345</name>
</gene>
<evidence type="ECO:0000256" key="2">
    <source>
        <dbReference type="ARBA" id="ARBA00032707"/>
    </source>
</evidence>
<dbReference type="EMBL" id="CP165628">
    <property type="protein sequence ID" value="XDU70942.1"/>
    <property type="molecule type" value="Genomic_DNA"/>
</dbReference>
<dbReference type="InterPro" id="IPR000326">
    <property type="entry name" value="PAP2/HPO"/>
</dbReference>
<dbReference type="Gene3D" id="1.20.144.10">
    <property type="entry name" value="Phosphatidic acid phosphatase type 2/haloperoxidase"/>
    <property type="match status" value="1"/>
</dbReference>
<dbReference type="SMART" id="SM00014">
    <property type="entry name" value="acidPPc"/>
    <property type="match status" value="1"/>
</dbReference>
<dbReference type="EC" id="3.6.1.27" evidence="1"/>
<keyword evidence="4" id="KW-0812">Transmembrane</keyword>
<feature type="transmembrane region" description="Helical" evidence="4">
    <location>
        <begin position="48"/>
        <end position="68"/>
    </location>
</feature>
<dbReference type="NCBIfam" id="NF007975">
    <property type="entry name" value="PRK10699.1"/>
    <property type="match status" value="1"/>
</dbReference>
<dbReference type="SUPFAM" id="SSF48317">
    <property type="entry name" value="Acid phosphatase/Vanadium-dependent haloperoxidase"/>
    <property type="match status" value="1"/>
</dbReference>
<keyword evidence="4" id="KW-1133">Transmembrane helix</keyword>
<evidence type="ECO:0000256" key="1">
    <source>
        <dbReference type="ARBA" id="ARBA00012374"/>
    </source>
</evidence>
<dbReference type="Pfam" id="PF01569">
    <property type="entry name" value="PAP2"/>
    <property type="match status" value="1"/>
</dbReference>
<dbReference type="InterPro" id="IPR036938">
    <property type="entry name" value="PAP2/HPO_sf"/>
</dbReference>
<dbReference type="PANTHER" id="PTHR14969:SF54">
    <property type="entry name" value="PHOSPHATIDYLGLYCEROPHOSPHATASE B"/>
    <property type="match status" value="1"/>
</dbReference>
<reference evidence="6" key="1">
    <citation type="submission" date="2024-07" db="EMBL/GenBank/DDBJ databases">
        <authorList>
            <person name="Biller S.J."/>
        </authorList>
    </citation>
    <scope>NUCLEOTIDE SEQUENCE</scope>
    <source>
        <strain evidence="6">WC2420</strain>
    </source>
</reference>
<dbReference type="GO" id="GO:0005886">
    <property type="term" value="C:plasma membrane"/>
    <property type="evidence" value="ECO:0007669"/>
    <property type="project" value="TreeGrafter"/>
</dbReference>
<name>A0AB39VNR0_9GAMM</name>
<dbReference type="CDD" id="cd01610">
    <property type="entry name" value="PAP2_like"/>
    <property type="match status" value="1"/>
</dbReference>
<feature type="transmembrane region" description="Helical" evidence="4">
    <location>
        <begin position="215"/>
        <end position="233"/>
    </location>
</feature>
<protein>
    <recommendedName>
        <fullName evidence="1">undecaprenyl-diphosphate phosphatase</fullName>
        <ecNumber evidence="1">3.6.1.27</ecNumber>
    </recommendedName>
    <alternativeName>
        <fullName evidence="2">Undecaprenyl pyrophosphate phosphatase</fullName>
    </alternativeName>
</protein>
<dbReference type="PANTHER" id="PTHR14969">
    <property type="entry name" value="SPHINGOSINE-1-PHOSPHATE PHOSPHOHYDROLASE"/>
    <property type="match status" value="1"/>
</dbReference>
<evidence type="ECO:0000313" key="6">
    <source>
        <dbReference type="EMBL" id="XDU70942.1"/>
    </source>
</evidence>
<dbReference type="AlphaFoldDB" id="A0AB39VNR0"/>
<feature type="transmembrane region" description="Helical" evidence="4">
    <location>
        <begin position="160"/>
        <end position="182"/>
    </location>
</feature>
<evidence type="ECO:0000259" key="5">
    <source>
        <dbReference type="SMART" id="SM00014"/>
    </source>
</evidence>
<evidence type="ECO:0000256" key="4">
    <source>
        <dbReference type="SAM" id="Phobius"/>
    </source>
</evidence>
<feature type="transmembrane region" description="Helical" evidence="4">
    <location>
        <begin position="75"/>
        <end position="96"/>
    </location>
</feature>
<keyword evidence="4" id="KW-0472">Membrane</keyword>
<sequence length="256" mass="28912">MLQIAIRTSCAALLLLIMPALVWASGWLWSPGMSGLILRPFYWMTETVSAPWGTLTNIVLCAWFLWCLRYRIKPAIVLIVLLSAAVLIGQGVKSYVKKEVQEPRPYVQWLGKSQEMDVTAFYLQKSKARSAQVKEELGNVKDNALIPQWLGKSWQADTGFAFPSGHTMFAASWALLAVGLLWPRRHYKTIAILLVWASLVMGSRLLLGMHWPRDLMASVGISWVLITFASWLAQKLCGPFTPPVQEQQEIEQREPE</sequence>